<gene>
    <name evidence="2" type="ORF">H6P81_003657</name>
</gene>
<evidence type="ECO:0000313" key="2">
    <source>
        <dbReference type="EMBL" id="KAG9459149.1"/>
    </source>
</evidence>
<feature type="compositionally biased region" description="Low complexity" evidence="1">
    <location>
        <begin position="57"/>
        <end position="67"/>
    </location>
</feature>
<dbReference type="EMBL" id="JAINDJ010000002">
    <property type="protein sequence ID" value="KAG9459149.1"/>
    <property type="molecule type" value="Genomic_DNA"/>
</dbReference>
<sequence length="196" mass="21566">MKLWYRRAANLNVTSQANRRRRLDNSCDQQSRALEPTSAQCAPPFPYRNVTVPKTDTSALPSRSRSSPLTRSSVFIHFVRIVMYPCEMQSMQMHPAALSGCPPPESIAPHDSRLKPLECLIRVFSFLLSNLFCPSSWPRVLAGLIGERREEKEAGGCAGYKVDGGGGGGGRGTYKISHGFPLTPSLSLFSPPPAFR</sequence>
<feature type="region of interest" description="Disordered" evidence="1">
    <location>
        <begin position="33"/>
        <end position="67"/>
    </location>
</feature>
<organism evidence="2 3">
    <name type="scientific">Aristolochia fimbriata</name>
    <name type="common">White veined hardy Dutchman's pipe vine</name>
    <dbReference type="NCBI Taxonomy" id="158543"/>
    <lineage>
        <taxon>Eukaryota</taxon>
        <taxon>Viridiplantae</taxon>
        <taxon>Streptophyta</taxon>
        <taxon>Embryophyta</taxon>
        <taxon>Tracheophyta</taxon>
        <taxon>Spermatophyta</taxon>
        <taxon>Magnoliopsida</taxon>
        <taxon>Magnoliidae</taxon>
        <taxon>Piperales</taxon>
        <taxon>Aristolochiaceae</taxon>
        <taxon>Aristolochia</taxon>
    </lineage>
</organism>
<proteinExistence type="predicted"/>
<dbReference type="AlphaFoldDB" id="A0AAV7FDR4"/>
<evidence type="ECO:0000313" key="3">
    <source>
        <dbReference type="Proteomes" id="UP000825729"/>
    </source>
</evidence>
<protein>
    <submittedName>
        <fullName evidence="2">Uncharacterized protein</fullName>
    </submittedName>
</protein>
<accession>A0AAV7FDR4</accession>
<dbReference type="Proteomes" id="UP000825729">
    <property type="component" value="Unassembled WGS sequence"/>
</dbReference>
<comment type="caution">
    <text evidence="2">The sequence shown here is derived from an EMBL/GenBank/DDBJ whole genome shotgun (WGS) entry which is preliminary data.</text>
</comment>
<keyword evidence="3" id="KW-1185">Reference proteome</keyword>
<name>A0AAV7FDR4_ARIFI</name>
<evidence type="ECO:0000256" key="1">
    <source>
        <dbReference type="SAM" id="MobiDB-lite"/>
    </source>
</evidence>
<reference evidence="2 3" key="1">
    <citation type="submission" date="2021-07" db="EMBL/GenBank/DDBJ databases">
        <title>The Aristolochia fimbriata genome: insights into angiosperm evolution, floral development and chemical biosynthesis.</title>
        <authorList>
            <person name="Jiao Y."/>
        </authorList>
    </citation>
    <scope>NUCLEOTIDE SEQUENCE [LARGE SCALE GENOMIC DNA]</scope>
    <source>
        <strain evidence="2">IBCAS-2021</strain>
        <tissue evidence="2">Leaf</tissue>
    </source>
</reference>